<dbReference type="SUPFAM" id="SSF103473">
    <property type="entry name" value="MFS general substrate transporter"/>
    <property type="match status" value="1"/>
</dbReference>
<dbReference type="PROSITE" id="PS50850">
    <property type="entry name" value="MFS"/>
    <property type="match status" value="1"/>
</dbReference>
<feature type="transmembrane region" description="Helical" evidence="5">
    <location>
        <begin position="371"/>
        <end position="391"/>
    </location>
</feature>
<feature type="domain" description="Major facilitator superfamily (MFS) profile" evidence="6">
    <location>
        <begin position="35"/>
        <end position="525"/>
    </location>
</feature>
<dbReference type="PANTHER" id="PTHR23501">
    <property type="entry name" value="MAJOR FACILITATOR SUPERFAMILY"/>
    <property type="match status" value="1"/>
</dbReference>
<dbReference type="InterPro" id="IPR036259">
    <property type="entry name" value="MFS_trans_sf"/>
</dbReference>
<sequence>MGNIKEDIESTKAEGLVENHHYRDATLPPWRFWLLSIGLCLGLFLSMLDASIVATSLYTIGTEFDSVDLINWVALAYTLTYLSCAVLVARASDIVGRRNAFLASFIIFFAFSLGCGFAQNLEQLVACRALQGLGGSGLYSITMIIFPEVAPKHLLQYMSSLVGMVIASAGVLGPVLGGILTHYASWRWIFWINGPIGFVSMLIFYLTWPDAKHLPTLQRRRWKELDIVGSFLLVAASVLVVFSFQNVGSDGNKWRQAVFIAPVTVGGVCFILLLGWEALVAKFWSSRIMAAIPMRLLRNRVYVATILNTMFLGFPYLLVIYAFPVHLQIVNGKSSLLAGILLLPMLGSVALGTTLGGIINKKKNRLFETMTTASCFVCIGCGLMTTLSSSVELEPKALGFLTFIGFGFGLSATSSTVLGATESEIPDHGEAPAQGIIAQVRILGGSLGIAASTAILGNFMRDELTGVLTPGQLSSLHGAGANLTEAQAAAVRQVYTDSFCKDMQVGAILSGIAILLSFGVYRRNRVTIEEQRQMHIRTEVERRRRASAATTLVSSTTTD</sequence>
<dbReference type="InterPro" id="IPR020846">
    <property type="entry name" value="MFS_dom"/>
</dbReference>
<comment type="subcellular location">
    <subcellularLocation>
        <location evidence="1">Membrane</location>
        <topology evidence="1">Multi-pass membrane protein</topology>
    </subcellularLocation>
</comment>
<dbReference type="InterPro" id="IPR011701">
    <property type="entry name" value="MFS"/>
</dbReference>
<dbReference type="InterPro" id="IPR005829">
    <property type="entry name" value="Sugar_transporter_CS"/>
</dbReference>
<dbReference type="EMBL" id="JARUPT010000544">
    <property type="protein sequence ID" value="KAK0370375.1"/>
    <property type="molecule type" value="Genomic_DNA"/>
</dbReference>
<dbReference type="Gene3D" id="1.20.1720.10">
    <property type="entry name" value="Multidrug resistance protein D"/>
    <property type="match status" value="1"/>
</dbReference>
<feature type="transmembrane region" description="Helical" evidence="5">
    <location>
        <begin position="335"/>
        <end position="359"/>
    </location>
</feature>
<evidence type="ECO:0000256" key="3">
    <source>
        <dbReference type="ARBA" id="ARBA00022989"/>
    </source>
</evidence>
<feature type="transmembrane region" description="Helical" evidence="5">
    <location>
        <begin position="161"/>
        <end position="182"/>
    </location>
</feature>
<evidence type="ECO:0000256" key="4">
    <source>
        <dbReference type="ARBA" id="ARBA00023136"/>
    </source>
</evidence>
<feature type="transmembrane region" description="Helical" evidence="5">
    <location>
        <begin position="257"/>
        <end position="280"/>
    </location>
</feature>
<evidence type="ECO:0000256" key="5">
    <source>
        <dbReference type="SAM" id="Phobius"/>
    </source>
</evidence>
<evidence type="ECO:0000256" key="1">
    <source>
        <dbReference type="ARBA" id="ARBA00004141"/>
    </source>
</evidence>
<keyword evidence="8" id="KW-1185">Reference proteome</keyword>
<name>A0ABQ9PE85_9PEZI</name>
<feature type="transmembrane region" description="Helical" evidence="5">
    <location>
        <begin position="69"/>
        <end position="88"/>
    </location>
</feature>
<accession>A0ABQ9PE85</accession>
<dbReference type="Proteomes" id="UP001169217">
    <property type="component" value="Unassembled WGS sequence"/>
</dbReference>
<gene>
    <name evidence="7" type="ORF">CLIM01_12274</name>
</gene>
<evidence type="ECO:0000313" key="8">
    <source>
        <dbReference type="Proteomes" id="UP001169217"/>
    </source>
</evidence>
<feature type="transmembrane region" description="Helical" evidence="5">
    <location>
        <begin position="442"/>
        <end position="460"/>
    </location>
</feature>
<organism evidence="7 8">
    <name type="scientific">Colletotrichum limetticola</name>
    <dbReference type="NCBI Taxonomy" id="1209924"/>
    <lineage>
        <taxon>Eukaryota</taxon>
        <taxon>Fungi</taxon>
        <taxon>Dikarya</taxon>
        <taxon>Ascomycota</taxon>
        <taxon>Pezizomycotina</taxon>
        <taxon>Sordariomycetes</taxon>
        <taxon>Hypocreomycetidae</taxon>
        <taxon>Glomerellales</taxon>
        <taxon>Glomerellaceae</taxon>
        <taxon>Colletotrichum</taxon>
        <taxon>Colletotrichum acutatum species complex</taxon>
    </lineage>
</organism>
<reference evidence="7" key="1">
    <citation type="submission" date="2023-04" db="EMBL/GenBank/DDBJ databases">
        <title>Colletotrichum limetticola genome sequence.</title>
        <authorList>
            <person name="Baroncelli R."/>
        </authorList>
    </citation>
    <scope>NUCLEOTIDE SEQUENCE</scope>
    <source>
        <strain evidence="7">KLA-Anderson</strain>
    </source>
</reference>
<comment type="caution">
    <text evidence="7">The sequence shown here is derived from an EMBL/GenBank/DDBJ whole genome shotgun (WGS) entry which is preliminary data.</text>
</comment>
<evidence type="ECO:0000256" key="2">
    <source>
        <dbReference type="ARBA" id="ARBA00022692"/>
    </source>
</evidence>
<feature type="transmembrane region" description="Helical" evidence="5">
    <location>
        <begin position="227"/>
        <end position="245"/>
    </location>
</feature>
<keyword evidence="4 5" id="KW-0472">Membrane</keyword>
<keyword evidence="3 5" id="KW-1133">Transmembrane helix</keyword>
<feature type="transmembrane region" description="Helical" evidence="5">
    <location>
        <begin position="301"/>
        <end position="323"/>
    </location>
</feature>
<proteinExistence type="predicted"/>
<feature type="transmembrane region" description="Helical" evidence="5">
    <location>
        <begin position="32"/>
        <end position="57"/>
    </location>
</feature>
<evidence type="ECO:0000313" key="7">
    <source>
        <dbReference type="EMBL" id="KAK0370375.1"/>
    </source>
</evidence>
<dbReference type="Pfam" id="PF07690">
    <property type="entry name" value="MFS_1"/>
    <property type="match status" value="1"/>
</dbReference>
<feature type="transmembrane region" description="Helical" evidence="5">
    <location>
        <begin position="503"/>
        <end position="521"/>
    </location>
</feature>
<dbReference type="Gene3D" id="1.20.1250.20">
    <property type="entry name" value="MFS general substrate transporter like domains"/>
    <property type="match status" value="1"/>
</dbReference>
<dbReference type="PRINTS" id="PR01036">
    <property type="entry name" value="TCRTETB"/>
</dbReference>
<feature type="transmembrane region" description="Helical" evidence="5">
    <location>
        <begin position="397"/>
        <end position="421"/>
    </location>
</feature>
<feature type="transmembrane region" description="Helical" evidence="5">
    <location>
        <begin position="188"/>
        <end position="206"/>
    </location>
</feature>
<evidence type="ECO:0000259" key="6">
    <source>
        <dbReference type="PROSITE" id="PS50850"/>
    </source>
</evidence>
<keyword evidence="2 5" id="KW-0812">Transmembrane</keyword>
<protein>
    <submittedName>
        <fullName evidence="7">Major facilitator superfamily transporter</fullName>
    </submittedName>
</protein>
<feature type="transmembrane region" description="Helical" evidence="5">
    <location>
        <begin position="100"/>
        <end position="119"/>
    </location>
</feature>
<dbReference type="PANTHER" id="PTHR23501:SF43">
    <property type="entry name" value="MULTIDRUG TRANSPORTER, PUTATIVE (AFU_ORTHOLOGUE AFUA_6G03040)-RELATED"/>
    <property type="match status" value="1"/>
</dbReference>
<dbReference type="PROSITE" id="PS00216">
    <property type="entry name" value="SUGAR_TRANSPORT_1"/>
    <property type="match status" value="1"/>
</dbReference>
<feature type="transmembrane region" description="Helical" evidence="5">
    <location>
        <begin position="131"/>
        <end position="149"/>
    </location>
</feature>